<dbReference type="Gene3D" id="3.40.30.10">
    <property type="entry name" value="Glutaredoxin"/>
    <property type="match status" value="1"/>
</dbReference>
<dbReference type="Proteomes" id="UP000033632">
    <property type="component" value="Unassembled WGS sequence"/>
</dbReference>
<evidence type="ECO:0000313" key="2">
    <source>
        <dbReference type="Proteomes" id="UP000033632"/>
    </source>
</evidence>
<dbReference type="STRING" id="443610.VE25_21080"/>
<organism evidence="1 2">
    <name type="scientific">Devosia geojensis</name>
    <dbReference type="NCBI Taxonomy" id="443610"/>
    <lineage>
        <taxon>Bacteria</taxon>
        <taxon>Pseudomonadati</taxon>
        <taxon>Pseudomonadota</taxon>
        <taxon>Alphaproteobacteria</taxon>
        <taxon>Hyphomicrobiales</taxon>
        <taxon>Devosiaceae</taxon>
        <taxon>Devosia</taxon>
    </lineage>
</organism>
<dbReference type="EMBL" id="JZEX01000199">
    <property type="protein sequence ID" value="KKB06799.1"/>
    <property type="molecule type" value="Genomic_DNA"/>
</dbReference>
<dbReference type="CDD" id="cd02980">
    <property type="entry name" value="TRX_Fd_family"/>
    <property type="match status" value="1"/>
</dbReference>
<accession>A0A0F5FD04</accession>
<comment type="caution">
    <text evidence="1">The sequence shown here is derived from an EMBL/GenBank/DDBJ whole genome shotgun (WGS) entry which is preliminary data.</text>
</comment>
<name>A0A0F5FD04_9HYPH</name>
<keyword evidence="2" id="KW-1185">Reference proteome</keyword>
<proteinExistence type="predicted"/>
<protein>
    <recommendedName>
        <fullName evidence="3">Ferredoxin</fullName>
    </recommendedName>
</protein>
<sequence>MDCLLPSGEGVRLAEAIVYLISQQNLSARRQRLLEAHLAELTPLPSRLVRLEGVGTNLAEALDAMRDAGWREISVQPLGFPLSESLTAWLPGVLAHWLAQQGEGHGMVLRLGADQCDERPVLAEVAAQAMRNAASAPAVEGVKPSLGKPGWQHPPPFVHHILVCTGPRCHFHGARSLRAALAEELARQDLSKLCLIAQTGCLYPCNQGPLLAIYPAGEWYRLADETAVADFVTQVVGEGRTLSEHLIHRVEQRPALSQSVPETT</sequence>
<dbReference type="AlphaFoldDB" id="A0A0F5FD04"/>
<reference evidence="1 2" key="1">
    <citation type="submission" date="2015-03" db="EMBL/GenBank/DDBJ databases">
        <authorList>
            <person name="Hassan Y.I."/>
            <person name="Lepp D."/>
            <person name="Li X.-Z."/>
            <person name="Zhou T."/>
        </authorList>
    </citation>
    <scope>NUCLEOTIDE SEQUENCE [LARGE SCALE GENOMIC DNA]</scope>
    <source>
        <strain evidence="1 2">BD-c194</strain>
    </source>
</reference>
<dbReference type="SUPFAM" id="SSF52833">
    <property type="entry name" value="Thioredoxin-like"/>
    <property type="match status" value="1"/>
</dbReference>
<evidence type="ECO:0008006" key="3">
    <source>
        <dbReference type="Google" id="ProtNLM"/>
    </source>
</evidence>
<gene>
    <name evidence="1" type="ORF">VE25_21080</name>
</gene>
<dbReference type="PATRIC" id="fig|443610.3.peg.2545"/>
<evidence type="ECO:0000313" key="1">
    <source>
        <dbReference type="EMBL" id="KKB06799.1"/>
    </source>
</evidence>
<dbReference type="InterPro" id="IPR036249">
    <property type="entry name" value="Thioredoxin-like_sf"/>
</dbReference>